<dbReference type="InterPro" id="IPR003613">
    <property type="entry name" value="Ubox_domain"/>
</dbReference>
<sequence length="450" mass="49757">MASDDVGLVQTQRRLDDGLNHSHLVFQDTFNCGPPPAQRRGSASTSSASPVGEAKATTRELTGGFIDHHRQQHHPYFHQSTTSDFRRPVFSSALANGDRPHQEIQDSSLNWNLSSRASPTPSGDGSEEDDDVEDEDDEDDDDDDENEVDGLVRLDANDNHEKRINHRNGRRYQKTKQLSSFGLTEGDVVGRSCNTNEENGGTRMRVTVANADGELYHSQYMQGATEMVSSAGHKDIIAGENGCGLSGRKEGLYLSESGDPLRTILSDPLTGALMDDAMILPCGHSFSSGGIQNIIGMKSCYSCSKPVSEDSIRPNLSLRAAVQAFRREEEMQPQHISKRRRDRFEQGRGPYGDSMQTDHSRGRGVQFPFAVTDRVIIKGNKRTPPRFVGREAIVTTQCLNGWYVVKTLDNAESVKLQYRSLAKVAENSLSVKPISSKMSTPNWLQTYHLA</sequence>
<dbReference type="PANTHER" id="PTHR33644">
    <property type="entry name" value="U-BOX DOMAIN-CONTAINING PROTEIN 62-RELATED"/>
    <property type="match status" value="1"/>
</dbReference>
<dbReference type="Pfam" id="PF23112">
    <property type="entry name" value="PUB62-63_C"/>
    <property type="match status" value="1"/>
</dbReference>
<dbReference type="InterPro" id="IPR057649">
    <property type="entry name" value="PUB62-63_C"/>
</dbReference>
<gene>
    <name evidence="5" type="ORF">OLC1_LOCUS3687</name>
</gene>
<dbReference type="PANTHER" id="PTHR33644:SF5">
    <property type="entry name" value="U-BOX DOMAIN-CONTAINING PROTEIN 62"/>
    <property type="match status" value="1"/>
</dbReference>
<feature type="region of interest" description="Disordered" evidence="3">
    <location>
        <begin position="27"/>
        <end position="57"/>
    </location>
</feature>
<evidence type="ECO:0000259" key="4">
    <source>
        <dbReference type="PROSITE" id="PS51698"/>
    </source>
</evidence>
<dbReference type="InterPro" id="IPR013083">
    <property type="entry name" value="Znf_RING/FYVE/PHD"/>
</dbReference>
<dbReference type="PROSITE" id="PS51698">
    <property type="entry name" value="U_BOX"/>
    <property type="match status" value="1"/>
</dbReference>
<dbReference type="AlphaFoldDB" id="A0AAV1CAB9"/>
<evidence type="ECO:0000256" key="2">
    <source>
        <dbReference type="ARBA" id="ARBA00022679"/>
    </source>
</evidence>
<dbReference type="EMBL" id="OX459118">
    <property type="protein sequence ID" value="CAI9091875.1"/>
    <property type="molecule type" value="Genomic_DNA"/>
</dbReference>
<evidence type="ECO:0000313" key="5">
    <source>
        <dbReference type="EMBL" id="CAI9091875.1"/>
    </source>
</evidence>
<evidence type="ECO:0000313" key="6">
    <source>
        <dbReference type="Proteomes" id="UP001161247"/>
    </source>
</evidence>
<reference evidence="5" key="1">
    <citation type="submission" date="2023-03" db="EMBL/GenBank/DDBJ databases">
        <authorList>
            <person name="Julca I."/>
        </authorList>
    </citation>
    <scope>NUCLEOTIDE SEQUENCE</scope>
</reference>
<keyword evidence="6" id="KW-1185">Reference proteome</keyword>
<feature type="compositionally biased region" description="Acidic residues" evidence="3">
    <location>
        <begin position="125"/>
        <end position="148"/>
    </location>
</feature>
<feature type="domain" description="U-box" evidence="4">
    <location>
        <begin position="260"/>
        <end position="332"/>
    </location>
</feature>
<dbReference type="GO" id="GO:0004842">
    <property type="term" value="F:ubiquitin-protein transferase activity"/>
    <property type="evidence" value="ECO:0007669"/>
    <property type="project" value="InterPro"/>
</dbReference>
<dbReference type="SUPFAM" id="SSF57850">
    <property type="entry name" value="RING/U-box"/>
    <property type="match status" value="1"/>
</dbReference>
<feature type="compositionally biased region" description="Polar residues" evidence="3">
    <location>
        <begin position="105"/>
        <end position="123"/>
    </location>
</feature>
<keyword evidence="2" id="KW-0808">Transferase</keyword>
<evidence type="ECO:0000256" key="1">
    <source>
        <dbReference type="ARBA" id="ARBA00004906"/>
    </source>
</evidence>
<feature type="region of interest" description="Disordered" evidence="3">
    <location>
        <begin position="328"/>
        <end position="363"/>
    </location>
</feature>
<name>A0AAV1CAB9_OLDCO</name>
<comment type="pathway">
    <text evidence="1">Protein modification; protein ubiquitination.</text>
</comment>
<protein>
    <submittedName>
        <fullName evidence="5">OLC1v1026980C3</fullName>
    </submittedName>
</protein>
<dbReference type="GO" id="GO:0016567">
    <property type="term" value="P:protein ubiquitination"/>
    <property type="evidence" value="ECO:0007669"/>
    <property type="project" value="InterPro"/>
</dbReference>
<dbReference type="Proteomes" id="UP001161247">
    <property type="component" value="Chromosome 1"/>
</dbReference>
<accession>A0AAV1CAB9</accession>
<evidence type="ECO:0000256" key="3">
    <source>
        <dbReference type="SAM" id="MobiDB-lite"/>
    </source>
</evidence>
<proteinExistence type="predicted"/>
<feature type="compositionally biased region" description="Basic and acidic residues" evidence="3">
    <location>
        <begin position="150"/>
        <end position="160"/>
    </location>
</feature>
<feature type="region of interest" description="Disordered" evidence="3">
    <location>
        <begin position="95"/>
        <end position="160"/>
    </location>
</feature>
<dbReference type="Gene3D" id="3.30.40.10">
    <property type="entry name" value="Zinc/RING finger domain, C3HC4 (zinc finger)"/>
    <property type="match status" value="1"/>
</dbReference>
<organism evidence="5 6">
    <name type="scientific">Oldenlandia corymbosa var. corymbosa</name>
    <dbReference type="NCBI Taxonomy" id="529605"/>
    <lineage>
        <taxon>Eukaryota</taxon>
        <taxon>Viridiplantae</taxon>
        <taxon>Streptophyta</taxon>
        <taxon>Embryophyta</taxon>
        <taxon>Tracheophyta</taxon>
        <taxon>Spermatophyta</taxon>
        <taxon>Magnoliopsida</taxon>
        <taxon>eudicotyledons</taxon>
        <taxon>Gunneridae</taxon>
        <taxon>Pentapetalae</taxon>
        <taxon>asterids</taxon>
        <taxon>lamiids</taxon>
        <taxon>Gentianales</taxon>
        <taxon>Rubiaceae</taxon>
        <taxon>Rubioideae</taxon>
        <taxon>Spermacoceae</taxon>
        <taxon>Hedyotis-Oldenlandia complex</taxon>
        <taxon>Oldenlandia</taxon>
    </lineage>
</organism>